<keyword evidence="11 12" id="KW-0407">Ion channel</keyword>
<dbReference type="KEGG" id="tpal:117642915"/>
<evidence type="ECO:0000256" key="9">
    <source>
        <dbReference type="ARBA" id="ARBA00023136"/>
    </source>
</evidence>
<evidence type="ECO:0000256" key="11">
    <source>
        <dbReference type="ARBA" id="ARBA00023303"/>
    </source>
</evidence>
<proteinExistence type="inferred from homology"/>
<feature type="transmembrane region" description="Helical" evidence="13">
    <location>
        <begin position="45"/>
        <end position="67"/>
    </location>
</feature>
<dbReference type="GO" id="GO:0005272">
    <property type="term" value="F:sodium channel activity"/>
    <property type="evidence" value="ECO:0007669"/>
    <property type="project" value="UniProtKB-KW"/>
</dbReference>
<dbReference type="GeneID" id="117642915"/>
<dbReference type="Pfam" id="PF00858">
    <property type="entry name" value="ASC"/>
    <property type="match status" value="1"/>
</dbReference>
<dbReference type="AlphaFoldDB" id="A0A6P8YCP1"/>
<dbReference type="RefSeq" id="XP_034237443.1">
    <property type="nucleotide sequence ID" value="XM_034381552.1"/>
</dbReference>
<accession>A0A6P8YCP1</accession>
<organism evidence="15">
    <name type="scientific">Thrips palmi</name>
    <name type="common">Melon thrips</name>
    <dbReference type="NCBI Taxonomy" id="161013"/>
    <lineage>
        <taxon>Eukaryota</taxon>
        <taxon>Metazoa</taxon>
        <taxon>Ecdysozoa</taxon>
        <taxon>Arthropoda</taxon>
        <taxon>Hexapoda</taxon>
        <taxon>Insecta</taxon>
        <taxon>Pterygota</taxon>
        <taxon>Neoptera</taxon>
        <taxon>Paraneoptera</taxon>
        <taxon>Thysanoptera</taxon>
        <taxon>Terebrantia</taxon>
        <taxon>Thripoidea</taxon>
        <taxon>Thripidae</taxon>
        <taxon>Thrips</taxon>
    </lineage>
</organism>
<keyword evidence="7" id="KW-0915">Sodium</keyword>
<evidence type="ECO:0000256" key="12">
    <source>
        <dbReference type="RuleBase" id="RU000679"/>
    </source>
</evidence>
<sequence length="112" mass="12510">MFSYGKGATRPTRRQGLRLVLRDICEFSSIHGLRYTLTGAVTPRVIWSLAVMSSATAMAIFSGFLWPQFTEGKTEVRLVSTRVLLDQRPFPAVAICPEAPVRKDVVRDALVR</sequence>
<keyword evidence="3 12" id="KW-0813">Transport</keyword>
<evidence type="ECO:0000256" key="1">
    <source>
        <dbReference type="ARBA" id="ARBA00004141"/>
    </source>
</evidence>
<dbReference type="OrthoDB" id="6021021at2759"/>
<evidence type="ECO:0000256" key="4">
    <source>
        <dbReference type="ARBA" id="ARBA00022461"/>
    </source>
</evidence>
<dbReference type="InParanoid" id="A0A6P8YCP1"/>
<comment type="subcellular location">
    <subcellularLocation>
        <location evidence="1">Membrane</location>
        <topology evidence="1">Multi-pass membrane protein</topology>
    </subcellularLocation>
</comment>
<name>A0A6P8YCP1_THRPL</name>
<reference evidence="15" key="1">
    <citation type="submission" date="2025-08" db="UniProtKB">
        <authorList>
            <consortium name="RefSeq"/>
        </authorList>
    </citation>
    <scope>IDENTIFICATION</scope>
    <source>
        <tissue evidence="15">Total insect</tissue>
    </source>
</reference>
<evidence type="ECO:0000256" key="5">
    <source>
        <dbReference type="ARBA" id="ARBA00022692"/>
    </source>
</evidence>
<evidence type="ECO:0000256" key="2">
    <source>
        <dbReference type="ARBA" id="ARBA00007193"/>
    </source>
</evidence>
<evidence type="ECO:0000256" key="6">
    <source>
        <dbReference type="ARBA" id="ARBA00022989"/>
    </source>
</evidence>
<evidence type="ECO:0000256" key="8">
    <source>
        <dbReference type="ARBA" id="ARBA00023065"/>
    </source>
</evidence>
<dbReference type="InterPro" id="IPR001873">
    <property type="entry name" value="ENaC"/>
</dbReference>
<keyword evidence="14" id="KW-1185">Reference proteome</keyword>
<keyword evidence="6 13" id="KW-1133">Transmembrane helix</keyword>
<comment type="similarity">
    <text evidence="2 12">Belongs to the amiloride-sensitive sodium channel (TC 1.A.6) family.</text>
</comment>
<keyword evidence="4 12" id="KW-0894">Sodium channel</keyword>
<keyword evidence="9 13" id="KW-0472">Membrane</keyword>
<keyword evidence="10 12" id="KW-0739">Sodium transport</keyword>
<evidence type="ECO:0000256" key="7">
    <source>
        <dbReference type="ARBA" id="ARBA00023053"/>
    </source>
</evidence>
<evidence type="ECO:0000256" key="13">
    <source>
        <dbReference type="SAM" id="Phobius"/>
    </source>
</evidence>
<keyword evidence="8 12" id="KW-0406">Ion transport</keyword>
<dbReference type="Proteomes" id="UP000515158">
    <property type="component" value="Unplaced"/>
</dbReference>
<evidence type="ECO:0000313" key="15">
    <source>
        <dbReference type="RefSeq" id="XP_034237443.1"/>
    </source>
</evidence>
<evidence type="ECO:0000256" key="10">
    <source>
        <dbReference type="ARBA" id="ARBA00023201"/>
    </source>
</evidence>
<evidence type="ECO:0000313" key="14">
    <source>
        <dbReference type="Proteomes" id="UP000515158"/>
    </source>
</evidence>
<dbReference type="GO" id="GO:0016020">
    <property type="term" value="C:membrane"/>
    <property type="evidence" value="ECO:0007669"/>
    <property type="project" value="UniProtKB-SubCell"/>
</dbReference>
<protein>
    <submittedName>
        <fullName evidence="15">Uncharacterized protein LOC117642915</fullName>
    </submittedName>
</protein>
<gene>
    <name evidence="15" type="primary">LOC117642915</name>
</gene>
<evidence type="ECO:0000256" key="3">
    <source>
        <dbReference type="ARBA" id="ARBA00022448"/>
    </source>
</evidence>
<keyword evidence="5 12" id="KW-0812">Transmembrane</keyword>